<feature type="domain" description="F-box" evidence="1">
    <location>
        <begin position="60"/>
        <end position="94"/>
    </location>
</feature>
<dbReference type="SUPFAM" id="SSF52047">
    <property type="entry name" value="RNI-like"/>
    <property type="match status" value="1"/>
</dbReference>
<proteinExistence type="predicted"/>
<dbReference type="EMBL" id="VIIS01001074">
    <property type="protein sequence ID" value="KAF0302314.1"/>
    <property type="molecule type" value="Genomic_DNA"/>
</dbReference>
<dbReference type="SUPFAM" id="SSF81383">
    <property type="entry name" value="F-box domain"/>
    <property type="match status" value="1"/>
</dbReference>
<reference evidence="2 3" key="1">
    <citation type="submission" date="2019-07" db="EMBL/GenBank/DDBJ databases">
        <title>Draft genome assembly of a fouling barnacle, Amphibalanus amphitrite (Darwin, 1854): The first reference genome for Thecostraca.</title>
        <authorList>
            <person name="Kim W."/>
        </authorList>
    </citation>
    <scope>NUCLEOTIDE SEQUENCE [LARGE SCALE GENOMIC DNA]</scope>
    <source>
        <strain evidence="2">SNU_AA5</strain>
        <tissue evidence="2">Soma without cirri and trophi</tissue>
    </source>
</reference>
<dbReference type="Pfam" id="PF00646">
    <property type="entry name" value="F-box"/>
    <property type="match status" value="1"/>
</dbReference>
<sequence>MERPKGDDGDLVLPANASSKCGDIDSRDLVRTHTAAGAEEETVPVGGDLQKAARSEATIYDLCLELLKLVLSMMDCWEMFRARRVCQSWRLVIDEIVDDCRRERALRLSRGFVPAPATSLQLAVMARELPKLTQLKAPTAQTNTDLRLVAGACHALETANLCGFKLSVPALRRLALANGSSLRELTLPAGISDEQLEALLEPLKALELLDLSPPVDSSGKVAAAAAPALKRLLITGEKRIRNDEAAAVPSLV</sequence>
<name>A0A6A4WEP1_AMPAM</name>
<dbReference type="Proteomes" id="UP000440578">
    <property type="component" value="Unassembled WGS sequence"/>
</dbReference>
<organism evidence="2 3">
    <name type="scientific">Amphibalanus amphitrite</name>
    <name type="common">Striped barnacle</name>
    <name type="synonym">Balanus amphitrite</name>
    <dbReference type="NCBI Taxonomy" id="1232801"/>
    <lineage>
        <taxon>Eukaryota</taxon>
        <taxon>Metazoa</taxon>
        <taxon>Ecdysozoa</taxon>
        <taxon>Arthropoda</taxon>
        <taxon>Crustacea</taxon>
        <taxon>Multicrustacea</taxon>
        <taxon>Cirripedia</taxon>
        <taxon>Thoracica</taxon>
        <taxon>Thoracicalcarea</taxon>
        <taxon>Balanomorpha</taxon>
        <taxon>Balanoidea</taxon>
        <taxon>Balanidae</taxon>
        <taxon>Amphibalaninae</taxon>
        <taxon>Amphibalanus</taxon>
    </lineage>
</organism>
<dbReference type="InterPro" id="IPR032675">
    <property type="entry name" value="LRR_dom_sf"/>
</dbReference>
<gene>
    <name evidence="2" type="ORF">FJT64_025612</name>
</gene>
<keyword evidence="3" id="KW-1185">Reference proteome</keyword>
<protein>
    <recommendedName>
        <fullName evidence="1">F-box domain-containing protein</fullName>
    </recommendedName>
</protein>
<dbReference type="InterPro" id="IPR001810">
    <property type="entry name" value="F-box_dom"/>
</dbReference>
<evidence type="ECO:0000313" key="2">
    <source>
        <dbReference type="EMBL" id="KAF0302314.1"/>
    </source>
</evidence>
<evidence type="ECO:0000313" key="3">
    <source>
        <dbReference type="Proteomes" id="UP000440578"/>
    </source>
</evidence>
<dbReference type="AlphaFoldDB" id="A0A6A4WEP1"/>
<accession>A0A6A4WEP1</accession>
<dbReference type="InterPro" id="IPR036047">
    <property type="entry name" value="F-box-like_dom_sf"/>
</dbReference>
<evidence type="ECO:0000259" key="1">
    <source>
        <dbReference type="Pfam" id="PF00646"/>
    </source>
</evidence>
<comment type="caution">
    <text evidence="2">The sequence shown here is derived from an EMBL/GenBank/DDBJ whole genome shotgun (WGS) entry which is preliminary data.</text>
</comment>
<dbReference type="Gene3D" id="3.80.10.10">
    <property type="entry name" value="Ribonuclease Inhibitor"/>
    <property type="match status" value="1"/>
</dbReference>